<reference evidence="5 6" key="1">
    <citation type="submission" date="2015-06" db="EMBL/GenBank/DDBJ databases">
        <title>Draft genome sequence of the purine-degrading Clostridium cylindrosporum HC-1 (DSM 605).</title>
        <authorList>
            <person name="Poehlein A."/>
            <person name="Schiel-Bengelsdorf B."/>
            <person name="Bengelsdorf F."/>
            <person name="Daniel R."/>
            <person name="Duerre P."/>
        </authorList>
    </citation>
    <scope>NUCLEOTIDE SEQUENCE [LARGE SCALE GENOMIC DNA]</scope>
    <source>
        <strain evidence="5 6">DSM 605</strain>
    </source>
</reference>
<dbReference type="RefSeq" id="WP_048569331.1">
    <property type="nucleotide sequence ID" value="NZ_LFVU01000002.1"/>
</dbReference>
<dbReference type="SUPFAM" id="SSF52218">
    <property type="entry name" value="Flavoproteins"/>
    <property type="match status" value="1"/>
</dbReference>
<dbReference type="Pfam" id="PF13187">
    <property type="entry name" value="Fer4_9"/>
    <property type="match status" value="1"/>
</dbReference>
<keyword evidence="3" id="KW-0411">Iron-sulfur</keyword>
<name>A0A0J8DBM9_CLOCY</name>
<dbReference type="PROSITE" id="PS00198">
    <property type="entry name" value="4FE4S_FER_1"/>
    <property type="match status" value="2"/>
</dbReference>
<protein>
    <submittedName>
        <fullName evidence="5">4Fe-4S ferredoxin, iron-sulfur binding domain protein</fullName>
    </submittedName>
</protein>
<keyword evidence="1" id="KW-0479">Metal-binding</keyword>
<dbReference type="NCBIfam" id="NF038196">
    <property type="entry name" value="ferrodoxin_EFR1"/>
    <property type="match status" value="1"/>
</dbReference>
<evidence type="ECO:0000256" key="3">
    <source>
        <dbReference type="ARBA" id="ARBA00023014"/>
    </source>
</evidence>
<dbReference type="AlphaFoldDB" id="A0A0J8DBM9"/>
<dbReference type="GO" id="GO:0046872">
    <property type="term" value="F:metal ion binding"/>
    <property type="evidence" value="ECO:0007669"/>
    <property type="project" value="UniProtKB-KW"/>
</dbReference>
<feature type="domain" description="4Fe-4S ferredoxin-type" evidence="4">
    <location>
        <begin position="209"/>
        <end position="236"/>
    </location>
</feature>
<proteinExistence type="predicted"/>
<dbReference type="SUPFAM" id="SSF54862">
    <property type="entry name" value="4Fe-4S ferredoxins"/>
    <property type="match status" value="1"/>
</dbReference>
<dbReference type="Gene3D" id="3.30.70.20">
    <property type="match status" value="1"/>
</dbReference>
<evidence type="ECO:0000256" key="1">
    <source>
        <dbReference type="ARBA" id="ARBA00022723"/>
    </source>
</evidence>
<accession>A0A0J8DBM9</accession>
<dbReference type="PROSITE" id="PS51379">
    <property type="entry name" value="4FE4S_FER_2"/>
    <property type="match status" value="2"/>
</dbReference>
<keyword evidence="6" id="KW-1185">Reference proteome</keyword>
<keyword evidence="2" id="KW-0408">Iron</keyword>
<comment type="caution">
    <text evidence="5">The sequence shown here is derived from an EMBL/GenBank/DDBJ whole genome shotgun (WGS) entry which is preliminary data.</text>
</comment>
<sequence>MSVKVYYFSSTGNSLYVAKRICEDLCEGEVFSASKLLKDKQFDINADVVGFIYPIHVGSVPIVLEEFLSKVNIEGNPYIFSVGVTGGGGANMSFRHINKLLNGKNKISNYFTIKYVSNYIRAGRSATPERVGESIKKNEPIISEIAISIKNREVKPLGGRLGIHFALYNMWKDLYKSKDKNFNVNDKCVSCDICSRVCPSNNIVLVNGKPTWNKKCSDCLACINLCPKEAINIGKKTVKKERYKHPSIDINELI</sequence>
<dbReference type="Gene3D" id="3.40.50.360">
    <property type="match status" value="1"/>
</dbReference>
<dbReference type="EMBL" id="LFVU01000002">
    <property type="protein sequence ID" value="KMT23257.1"/>
    <property type="molecule type" value="Genomic_DNA"/>
</dbReference>
<dbReference type="PATRIC" id="fig|1121307.3.peg.2272"/>
<dbReference type="InterPro" id="IPR047964">
    <property type="entry name" value="EFR1-like"/>
</dbReference>
<organism evidence="5 6">
    <name type="scientific">Clostridium cylindrosporum DSM 605</name>
    <dbReference type="NCBI Taxonomy" id="1121307"/>
    <lineage>
        <taxon>Bacteria</taxon>
        <taxon>Bacillati</taxon>
        <taxon>Bacillota</taxon>
        <taxon>Clostridia</taxon>
        <taxon>Eubacteriales</taxon>
        <taxon>Clostridiaceae</taxon>
        <taxon>Clostridium</taxon>
    </lineage>
</organism>
<dbReference type="InterPro" id="IPR029039">
    <property type="entry name" value="Flavoprotein-like_sf"/>
</dbReference>
<evidence type="ECO:0000313" key="6">
    <source>
        <dbReference type="Proteomes" id="UP000036756"/>
    </source>
</evidence>
<evidence type="ECO:0000259" key="4">
    <source>
        <dbReference type="PROSITE" id="PS51379"/>
    </source>
</evidence>
<dbReference type="InterPro" id="IPR017896">
    <property type="entry name" value="4Fe4S_Fe-S-bd"/>
</dbReference>
<dbReference type="GO" id="GO:0051536">
    <property type="term" value="F:iron-sulfur cluster binding"/>
    <property type="evidence" value="ECO:0007669"/>
    <property type="project" value="UniProtKB-KW"/>
</dbReference>
<dbReference type="OrthoDB" id="9813995at2"/>
<dbReference type="STRING" id="1121307.CLCY_6c01380"/>
<evidence type="ECO:0000313" key="5">
    <source>
        <dbReference type="EMBL" id="KMT23257.1"/>
    </source>
</evidence>
<dbReference type="InterPro" id="IPR017900">
    <property type="entry name" value="4Fe4S_Fe_S_CS"/>
</dbReference>
<evidence type="ECO:0000256" key="2">
    <source>
        <dbReference type="ARBA" id="ARBA00023004"/>
    </source>
</evidence>
<dbReference type="Proteomes" id="UP000036756">
    <property type="component" value="Unassembled WGS sequence"/>
</dbReference>
<gene>
    <name evidence="5" type="ORF">CLCY_6c01380</name>
</gene>
<feature type="domain" description="4Fe-4S ferredoxin-type" evidence="4">
    <location>
        <begin position="178"/>
        <end position="208"/>
    </location>
</feature>